<organism evidence="13 14">
    <name type="scientific">Undibacterium rugosum</name>
    <dbReference type="NCBI Taxonomy" id="2762291"/>
    <lineage>
        <taxon>Bacteria</taxon>
        <taxon>Pseudomonadati</taxon>
        <taxon>Pseudomonadota</taxon>
        <taxon>Betaproteobacteria</taxon>
        <taxon>Burkholderiales</taxon>
        <taxon>Oxalobacteraceae</taxon>
        <taxon>Undibacterium</taxon>
    </lineage>
</organism>
<evidence type="ECO:0000256" key="8">
    <source>
        <dbReference type="ARBA" id="ARBA00022840"/>
    </source>
</evidence>
<comment type="catalytic activity">
    <reaction evidence="10 11">
        <text>nicotinate beta-D-ribonucleotide + ATP + H(+) = deamido-NAD(+) + diphosphate</text>
        <dbReference type="Rhea" id="RHEA:22860"/>
        <dbReference type="ChEBI" id="CHEBI:15378"/>
        <dbReference type="ChEBI" id="CHEBI:30616"/>
        <dbReference type="ChEBI" id="CHEBI:33019"/>
        <dbReference type="ChEBI" id="CHEBI:57502"/>
        <dbReference type="ChEBI" id="CHEBI:58437"/>
        <dbReference type="EC" id="2.7.7.18"/>
    </reaction>
</comment>
<dbReference type="Gene3D" id="3.40.50.620">
    <property type="entry name" value="HUPs"/>
    <property type="match status" value="1"/>
</dbReference>
<keyword evidence="5 11" id="KW-0808">Transferase</keyword>
<sequence length="222" mass="24678">MGINQSEPRLLVLGGSFDPVHAGHLALAHSLCLQLRPQQLRIIPAGQPWQKSALTATSEQRVSMLKLAFETWTLCPVIIDEQEIQRAKQQQVSYTIDTLRALRQESGSQASISFAMGADQLQNLHTWRQWRELFGLAHLCAAARPGFSLEIAAPEVAQEWRCRASSALTIQNTPCGGSFLEPDLAVDVSATQLRAGLHQHNPTMRSLVPHKVLDYIQQHSIY</sequence>
<dbReference type="SUPFAM" id="SSF52374">
    <property type="entry name" value="Nucleotidylyl transferase"/>
    <property type="match status" value="1"/>
</dbReference>
<gene>
    <name evidence="11 13" type="primary">nadD</name>
    <name evidence="13" type="ORF">H8K47_03275</name>
</gene>
<dbReference type="EMBL" id="JACOGG010000003">
    <property type="protein sequence ID" value="MBC3934377.1"/>
    <property type="molecule type" value="Genomic_DNA"/>
</dbReference>
<evidence type="ECO:0000313" key="13">
    <source>
        <dbReference type="EMBL" id="MBC3934377.1"/>
    </source>
</evidence>
<keyword evidence="14" id="KW-1185">Reference proteome</keyword>
<dbReference type="GO" id="GO:0009435">
    <property type="term" value="P:NAD+ biosynthetic process"/>
    <property type="evidence" value="ECO:0007669"/>
    <property type="project" value="UniProtKB-UniRule"/>
</dbReference>
<comment type="pathway">
    <text evidence="2 11">Cofactor biosynthesis; NAD(+) biosynthesis; deamido-NAD(+) from nicotinate D-ribonucleotide: step 1/1.</text>
</comment>
<dbReference type="InterPro" id="IPR005248">
    <property type="entry name" value="NadD/NMNAT"/>
</dbReference>
<dbReference type="InterPro" id="IPR014729">
    <property type="entry name" value="Rossmann-like_a/b/a_fold"/>
</dbReference>
<dbReference type="EC" id="2.7.7.18" evidence="11"/>
<evidence type="ECO:0000259" key="12">
    <source>
        <dbReference type="Pfam" id="PF01467"/>
    </source>
</evidence>
<evidence type="ECO:0000256" key="7">
    <source>
        <dbReference type="ARBA" id="ARBA00022741"/>
    </source>
</evidence>
<dbReference type="AlphaFoldDB" id="A0A923I0S9"/>
<comment type="function">
    <text evidence="1 11">Catalyzes the reversible adenylation of nicotinate mononucleotide (NaMN) to nicotinic acid adenine dinucleotide (NaAD).</text>
</comment>
<keyword evidence="9 11" id="KW-0520">NAD</keyword>
<dbReference type="Pfam" id="PF01467">
    <property type="entry name" value="CTP_transf_like"/>
    <property type="match status" value="1"/>
</dbReference>
<dbReference type="NCBIfam" id="TIGR00482">
    <property type="entry name" value="nicotinate (nicotinamide) nucleotide adenylyltransferase"/>
    <property type="match status" value="1"/>
</dbReference>
<keyword evidence="8 11" id="KW-0067">ATP-binding</keyword>
<dbReference type="HAMAP" id="MF_00244">
    <property type="entry name" value="NaMN_adenylyltr"/>
    <property type="match status" value="1"/>
</dbReference>
<accession>A0A923I0S9</accession>
<evidence type="ECO:0000256" key="1">
    <source>
        <dbReference type="ARBA" id="ARBA00002324"/>
    </source>
</evidence>
<dbReference type="PANTHER" id="PTHR39321:SF3">
    <property type="entry name" value="PHOSPHOPANTETHEINE ADENYLYLTRANSFERASE"/>
    <property type="match status" value="1"/>
</dbReference>
<evidence type="ECO:0000256" key="2">
    <source>
        <dbReference type="ARBA" id="ARBA00005019"/>
    </source>
</evidence>
<dbReference type="CDD" id="cd02165">
    <property type="entry name" value="NMNAT"/>
    <property type="match status" value="1"/>
</dbReference>
<dbReference type="RefSeq" id="WP_186880014.1">
    <property type="nucleotide sequence ID" value="NZ_JACOGG010000003.1"/>
</dbReference>
<evidence type="ECO:0000256" key="4">
    <source>
        <dbReference type="ARBA" id="ARBA00022642"/>
    </source>
</evidence>
<proteinExistence type="inferred from homology"/>
<dbReference type="GO" id="GO:0004515">
    <property type="term" value="F:nicotinate-nucleotide adenylyltransferase activity"/>
    <property type="evidence" value="ECO:0007669"/>
    <property type="project" value="UniProtKB-UniRule"/>
</dbReference>
<keyword evidence="7 11" id="KW-0547">Nucleotide-binding</keyword>
<dbReference type="InterPro" id="IPR004821">
    <property type="entry name" value="Cyt_trans-like"/>
</dbReference>
<evidence type="ECO:0000256" key="5">
    <source>
        <dbReference type="ARBA" id="ARBA00022679"/>
    </source>
</evidence>
<dbReference type="Proteomes" id="UP000612361">
    <property type="component" value="Unassembled WGS sequence"/>
</dbReference>
<protein>
    <recommendedName>
        <fullName evidence="11">Probable nicotinate-nucleotide adenylyltransferase</fullName>
        <ecNumber evidence="11">2.7.7.18</ecNumber>
    </recommendedName>
    <alternativeName>
        <fullName evidence="11">Deamido-NAD(+) diphosphorylase</fullName>
    </alternativeName>
    <alternativeName>
        <fullName evidence="11">Deamido-NAD(+) pyrophosphorylase</fullName>
    </alternativeName>
    <alternativeName>
        <fullName evidence="11">Nicotinate mononucleotide adenylyltransferase</fullName>
        <shortName evidence="11">NaMN adenylyltransferase</shortName>
    </alternativeName>
</protein>
<keyword evidence="6 11" id="KW-0548">Nucleotidyltransferase</keyword>
<feature type="domain" description="Cytidyltransferase-like" evidence="12">
    <location>
        <begin position="12"/>
        <end position="170"/>
    </location>
</feature>
<evidence type="ECO:0000313" key="14">
    <source>
        <dbReference type="Proteomes" id="UP000612361"/>
    </source>
</evidence>
<evidence type="ECO:0000256" key="6">
    <source>
        <dbReference type="ARBA" id="ARBA00022695"/>
    </source>
</evidence>
<dbReference type="GO" id="GO:0005524">
    <property type="term" value="F:ATP binding"/>
    <property type="evidence" value="ECO:0007669"/>
    <property type="project" value="UniProtKB-KW"/>
</dbReference>
<comment type="caution">
    <text evidence="13">The sequence shown here is derived from an EMBL/GenBank/DDBJ whole genome shotgun (WGS) entry which is preliminary data.</text>
</comment>
<reference evidence="13" key="1">
    <citation type="submission" date="2020-08" db="EMBL/GenBank/DDBJ databases">
        <title>Novel species isolated from subtropical streams in China.</title>
        <authorList>
            <person name="Lu H."/>
        </authorList>
    </citation>
    <scope>NUCLEOTIDE SEQUENCE</scope>
    <source>
        <strain evidence="13">CY7W</strain>
    </source>
</reference>
<evidence type="ECO:0000256" key="10">
    <source>
        <dbReference type="ARBA" id="ARBA00048721"/>
    </source>
</evidence>
<evidence type="ECO:0000256" key="11">
    <source>
        <dbReference type="HAMAP-Rule" id="MF_00244"/>
    </source>
</evidence>
<keyword evidence="4 11" id="KW-0662">Pyridine nucleotide biosynthesis</keyword>
<evidence type="ECO:0000256" key="9">
    <source>
        <dbReference type="ARBA" id="ARBA00023027"/>
    </source>
</evidence>
<evidence type="ECO:0000256" key="3">
    <source>
        <dbReference type="ARBA" id="ARBA00009014"/>
    </source>
</evidence>
<name>A0A923I0S9_9BURK</name>
<dbReference type="PANTHER" id="PTHR39321">
    <property type="entry name" value="NICOTINATE-NUCLEOTIDE ADENYLYLTRANSFERASE-RELATED"/>
    <property type="match status" value="1"/>
</dbReference>
<comment type="similarity">
    <text evidence="3 11">Belongs to the NadD family.</text>
</comment>